<feature type="transmembrane region" description="Helical" evidence="8">
    <location>
        <begin position="218"/>
        <end position="239"/>
    </location>
</feature>
<dbReference type="Gene3D" id="1.20.1740.10">
    <property type="entry name" value="Amino acid/polyamine transporter I"/>
    <property type="match status" value="1"/>
</dbReference>
<gene>
    <name evidence="10" type="ORF">LCY76_07300</name>
</gene>
<dbReference type="Pfam" id="PF03845">
    <property type="entry name" value="Spore_permease"/>
    <property type="match status" value="1"/>
</dbReference>
<evidence type="ECO:0000256" key="1">
    <source>
        <dbReference type="ARBA" id="ARBA00004141"/>
    </source>
</evidence>
<reference evidence="10" key="1">
    <citation type="submission" date="2021-09" db="EMBL/GenBank/DDBJ databases">
        <title>Genome analysis of Fictibacillus sp. KIGAM418 isolated from marine sediment.</title>
        <authorList>
            <person name="Seo M.-J."/>
            <person name="Cho E.-S."/>
            <person name="Hwang C.Y."/>
        </authorList>
    </citation>
    <scope>NUCLEOTIDE SEQUENCE</scope>
    <source>
        <strain evidence="10">KIGAM418</strain>
    </source>
</reference>
<feature type="transmembrane region" description="Helical" evidence="8">
    <location>
        <begin position="189"/>
        <end position="206"/>
    </location>
</feature>
<keyword evidence="5 8" id="KW-0812">Transmembrane</keyword>
<dbReference type="InterPro" id="IPR004761">
    <property type="entry name" value="Spore_GerAB"/>
</dbReference>
<dbReference type="InterPro" id="IPR017452">
    <property type="entry name" value="GPCR_Rhodpsn_7TM"/>
</dbReference>
<evidence type="ECO:0000256" key="2">
    <source>
        <dbReference type="ARBA" id="ARBA00007998"/>
    </source>
</evidence>
<evidence type="ECO:0000313" key="10">
    <source>
        <dbReference type="EMBL" id="MCK6256400.1"/>
    </source>
</evidence>
<keyword evidence="11" id="KW-1185">Reference proteome</keyword>
<accession>A0A9X1XAT9</accession>
<feature type="transmembrane region" description="Helical" evidence="8">
    <location>
        <begin position="112"/>
        <end position="132"/>
    </location>
</feature>
<feature type="transmembrane region" description="Helical" evidence="8">
    <location>
        <begin position="81"/>
        <end position="106"/>
    </location>
</feature>
<dbReference type="PROSITE" id="PS50262">
    <property type="entry name" value="G_PROTEIN_RECEP_F1_2"/>
    <property type="match status" value="1"/>
</dbReference>
<evidence type="ECO:0000256" key="6">
    <source>
        <dbReference type="ARBA" id="ARBA00022989"/>
    </source>
</evidence>
<proteinExistence type="inferred from homology"/>
<feature type="transmembrane region" description="Helical" evidence="8">
    <location>
        <begin position="42"/>
        <end position="61"/>
    </location>
</feature>
<evidence type="ECO:0000256" key="5">
    <source>
        <dbReference type="ARBA" id="ARBA00022692"/>
    </source>
</evidence>
<dbReference type="GO" id="GO:0009847">
    <property type="term" value="P:spore germination"/>
    <property type="evidence" value="ECO:0007669"/>
    <property type="project" value="InterPro"/>
</dbReference>
<name>A0A9X1XAT9_9BACL</name>
<evidence type="ECO:0000256" key="7">
    <source>
        <dbReference type="ARBA" id="ARBA00023136"/>
    </source>
</evidence>
<feature type="domain" description="G-protein coupled receptors family 1 profile" evidence="9">
    <location>
        <begin position="224"/>
        <end position="362"/>
    </location>
</feature>
<evidence type="ECO:0000313" key="11">
    <source>
        <dbReference type="Proteomes" id="UP001139011"/>
    </source>
</evidence>
<sequence length="362" mass="41288">MKQTNKITAFQFYFFVLQTQVGIGVLSLPYSLFKAAKTDGWISMLIGGILVQIVTLFHWFLVRRFPDNNLFEINTILLGNIVGRILNSAYILYFTLVATLVAVLSINILKRWVYPLTPAWILIILFAVIALYFAKEDLPKIARFYVLVSFLLIILFLLTLTAFQNADVRYLFPIGQAGIKSMLLGSKEAILALLGFESLLIYAPFVKTSSKKKLKMVMLSNLTIVSFYVYITLTCLVFFSPDEFLIVPEPVLYLLKAIQYNLVERVDLVFLTIWVVSVITSMVTFIHIAGLAAKVLFKKTSHRPFIPFICLAVCITAYFPIQSDQLSAEWSAFMRPYIYFFIIILPVLLLGLSYIKKRRTAN</sequence>
<comment type="caution">
    <text evidence="10">The sequence shown here is derived from an EMBL/GenBank/DDBJ whole genome shotgun (WGS) entry which is preliminary data.</text>
</comment>
<protein>
    <submittedName>
        <fullName evidence="10">Spore germination protein</fullName>
    </submittedName>
</protein>
<keyword evidence="7 8" id="KW-0472">Membrane</keyword>
<dbReference type="AlphaFoldDB" id="A0A9X1XAT9"/>
<feature type="transmembrane region" description="Helical" evidence="8">
    <location>
        <begin position="12"/>
        <end position="30"/>
    </location>
</feature>
<comment type="subcellular location">
    <subcellularLocation>
        <location evidence="1">Membrane</location>
        <topology evidence="1">Multi-pass membrane protein</topology>
    </subcellularLocation>
</comment>
<comment type="similarity">
    <text evidence="2">Belongs to the amino acid-polyamine-organocation (APC) superfamily. Spore germination protein (SGP) (TC 2.A.3.9) family.</text>
</comment>
<keyword evidence="3" id="KW-0813">Transport</keyword>
<dbReference type="EMBL" id="JAIWJX010000002">
    <property type="protein sequence ID" value="MCK6256400.1"/>
    <property type="molecule type" value="Genomic_DNA"/>
</dbReference>
<dbReference type="PIRSF" id="PIRSF006060">
    <property type="entry name" value="AA_transporter"/>
    <property type="match status" value="1"/>
</dbReference>
<dbReference type="PANTHER" id="PTHR34975:SF2">
    <property type="entry name" value="SPORE GERMINATION PROTEIN A2"/>
    <property type="match status" value="1"/>
</dbReference>
<dbReference type="NCBIfam" id="TIGR00912">
    <property type="entry name" value="2A0309"/>
    <property type="match status" value="1"/>
</dbReference>
<evidence type="ECO:0000256" key="4">
    <source>
        <dbReference type="ARBA" id="ARBA00022544"/>
    </source>
</evidence>
<organism evidence="10 11">
    <name type="scientific">Fictibacillus marinisediminis</name>
    <dbReference type="NCBI Taxonomy" id="2878389"/>
    <lineage>
        <taxon>Bacteria</taxon>
        <taxon>Bacillati</taxon>
        <taxon>Bacillota</taxon>
        <taxon>Bacilli</taxon>
        <taxon>Bacillales</taxon>
        <taxon>Fictibacillaceae</taxon>
        <taxon>Fictibacillus</taxon>
    </lineage>
</organism>
<feature type="transmembrane region" description="Helical" evidence="8">
    <location>
        <begin position="268"/>
        <end position="293"/>
    </location>
</feature>
<keyword evidence="6 8" id="KW-1133">Transmembrane helix</keyword>
<dbReference type="Proteomes" id="UP001139011">
    <property type="component" value="Unassembled WGS sequence"/>
</dbReference>
<dbReference type="PANTHER" id="PTHR34975">
    <property type="entry name" value="SPORE GERMINATION PROTEIN A2"/>
    <property type="match status" value="1"/>
</dbReference>
<evidence type="ECO:0000259" key="9">
    <source>
        <dbReference type="PROSITE" id="PS50262"/>
    </source>
</evidence>
<feature type="transmembrane region" description="Helical" evidence="8">
    <location>
        <begin position="305"/>
        <end position="321"/>
    </location>
</feature>
<feature type="transmembrane region" description="Helical" evidence="8">
    <location>
        <begin position="337"/>
        <end position="355"/>
    </location>
</feature>
<evidence type="ECO:0000256" key="8">
    <source>
        <dbReference type="SAM" id="Phobius"/>
    </source>
</evidence>
<evidence type="ECO:0000256" key="3">
    <source>
        <dbReference type="ARBA" id="ARBA00022448"/>
    </source>
</evidence>
<dbReference type="RefSeq" id="WP_248252082.1">
    <property type="nucleotide sequence ID" value="NZ_JAIWJX010000002.1"/>
</dbReference>
<feature type="transmembrane region" description="Helical" evidence="8">
    <location>
        <begin position="144"/>
        <end position="163"/>
    </location>
</feature>
<dbReference type="GO" id="GO:0016020">
    <property type="term" value="C:membrane"/>
    <property type="evidence" value="ECO:0007669"/>
    <property type="project" value="UniProtKB-SubCell"/>
</dbReference>
<keyword evidence="4" id="KW-0309">Germination</keyword>